<proteinExistence type="predicted"/>
<evidence type="ECO:0000313" key="2">
    <source>
        <dbReference type="Proteomes" id="UP000729402"/>
    </source>
</evidence>
<name>A0A8J5R4J3_ZIZPA</name>
<organism evidence="1 2">
    <name type="scientific">Zizania palustris</name>
    <name type="common">Northern wild rice</name>
    <dbReference type="NCBI Taxonomy" id="103762"/>
    <lineage>
        <taxon>Eukaryota</taxon>
        <taxon>Viridiplantae</taxon>
        <taxon>Streptophyta</taxon>
        <taxon>Embryophyta</taxon>
        <taxon>Tracheophyta</taxon>
        <taxon>Spermatophyta</taxon>
        <taxon>Magnoliopsida</taxon>
        <taxon>Liliopsida</taxon>
        <taxon>Poales</taxon>
        <taxon>Poaceae</taxon>
        <taxon>BOP clade</taxon>
        <taxon>Oryzoideae</taxon>
        <taxon>Oryzeae</taxon>
        <taxon>Zizaniinae</taxon>
        <taxon>Zizania</taxon>
    </lineage>
</organism>
<accession>A0A8J5R4J3</accession>
<dbReference type="Proteomes" id="UP000729402">
    <property type="component" value="Unassembled WGS sequence"/>
</dbReference>
<sequence>MAVPLGQKLLVDVVENGHNFEFECGGGTTVEAIQRSIECLYSIPPTDHLLLYGNTSLDSANHLAYYKLA</sequence>
<evidence type="ECO:0008006" key="3">
    <source>
        <dbReference type="Google" id="ProtNLM"/>
    </source>
</evidence>
<reference evidence="1" key="2">
    <citation type="submission" date="2021-02" db="EMBL/GenBank/DDBJ databases">
        <authorList>
            <person name="Kimball J.A."/>
            <person name="Haas M.W."/>
            <person name="Macchietto M."/>
            <person name="Kono T."/>
            <person name="Duquette J."/>
            <person name="Shao M."/>
        </authorList>
    </citation>
    <scope>NUCLEOTIDE SEQUENCE</scope>
    <source>
        <tissue evidence="1">Fresh leaf tissue</tissue>
    </source>
</reference>
<dbReference type="AlphaFoldDB" id="A0A8J5R4J3"/>
<gene>
    <name evidence="1" type="ORF">GUJ93_ZPchr0009g338</name>
</gene>
<dbReference type="EMBL" id="JAAALK010000289">
    <property type="protein sequence ID" value="KAG8051140.1"/>
    <property type="molecule type" value="Genomic_DNA"/>
</dbReference>
<protein>
    <recommendedName>
        <fullName evidence="3">Ubiquitin-like domain-containing protein</fullName>
    </recommendedName>
</protein>
<evidence type="ECO:0000313" key="1">
    <source>
        <dbReference type="EMBL" id="KAG8051140.1"/>
    </source>
</evidence>
<comment type="caution">
    <text evidence="1">The sequence shown here is derived from an EMBL/GenBank/DDBJ whole genome shotgun (WGS) entry which is preliminary data.</text>
</comment>
<keyword evidence="2" id="KW-1185">Reference proteome</keyword>
<reference evidence="1" key="1">
    <citation type="journal article" date="2021" name="bioRxiv">
        <title>Whole Genome Assembly and Annotation of Northern Wild Rice, Zizania palustris L., Supports a Whole Genome Duplication in the Zizania Genus.</title>
        <authorList>
            <person name="Haas M."/>
            <person name="Kono T."/>
            <person name="Macchietto M."/>
            <person name="Millas R."/>
            <person name="McGilp L."/>
            <person name="Shao M."/>
            <person name="Duquette J."/>
            <person name="Hirsch C.N."/>
            <person name="Kimball J."/>
        </authorList>
    </citation>
    <scope>NUCLEOTIDE SEQUENCE</scope>
    <source>
        <tissue evidence="1">Fresh leaf tissue</tissue>
    </source>
</reference>
<dbReference type="CDD" id="cd17039">
    <property type="entry name" value="Ubl_ubiquitin_like"/>
    <property type="match status" value="1"/>
</dbReference>